<proteinExistence type="predicted"/>
<evidence type="ECO:0000313" key="2">
    <source>
        <dbReference type="Proteomes" id="UP001519325"/>
    </source>
</evidence>
<keyword evidence="2" id="KW-1185">Reference proteome</keyword>
<sequence>MGIELADALRRAENERRTGVLCVGDGAFHLTDGAITCADCHRTPGLDRLIGAAGGATAESWRRAVAGDPDQAVGLPRLEAMALLAVFDAAFFLLAAPGIPEFQPAPPHWLARVCRISPSALVRECARRGHAEGHWPAELVDRAPVVPVHRIRRHRVVLTGSQVEVLATADARRSIAGIAGDLGRTTYGCLVAVRELTAAGLVEPPAAARVDVLPTAAAPPARELAAARSGQLTLPRRRTHREVPELVPEHWGAPDRDLLIRLRTALEELD</sequence>
<dbReference type="Proteomes" id="UP001519325">
    <property type="component" value="Unassembled WGS sequence"/>
</dbReference>
<dbReference type="RefSeq" id="WP_209894566.1">
    <property type="nucleotide sequence ID" value="NZ_JAGGMR010000001.1"/>
</dbReference>
<organism evidence="1 2">
    <name type="scientific">Nocardia goodfellowii</name>
    <dbReference type="NCBI Taxonomy" id="882446"/>
    <lineage>
        <taxon>Bacteria</taxon>
        <taxon>Bacillati</taxon>
        <taxon>Actinomycetota</taxon>
        <taxon>Actinomycetes</taxon>
        <taxon>Mycobacteriales</taxon>
        <taxon>Nocardiaceae</taxon>
        <taxon>Nocardia</taxon>
    </lineage>
</organism>
<evidence type="ECO:0008006" key="3">
    <source>
        <dbReference type="Google" id="ProtNLM"/>
    </source>
</evidence>
<accession>A0ABS4QK11</accession>
<dbReference type="EMBL" id="JAGGMR010000001">
    <property type="protein sequence ID" value="MBP2192036.1"/>
    <property type="molecule type" value="Genomic_DNA"/>
</dbReference>
<comment type="caution">
    <text evidence="1">The sequence shown here is derived from an EMBL/GenBank/DDBJ whole genome shotgun (WGS) entry which is preliminary data.</text>
</comment>
<evidence type="ECO:0000313" key="1">
    <source>
        <dbReference type="EMBL" id="MBP2192036.1"/>
    </source>
</evidence>
<protein>
    <recommendedName>
        <fullName evidence="3">MarR family transcriptional regulator</fullName>
    </recommendedName>
</protein>
<gene>
    <name evidence="1" type="ORF">BJ987_004937</name>
</gene>
<reference evidence="1 2" key="1">
    <citation type="submission" date="2021-03" db="EMBL/GenBank/DDBJ databases">
        <title>Sequencing the genomes of 1000 actinobacteria strains.</title>
        <authorList>
            <person name="Klenk H.-P."/>
        </authorList>
    </citation>
    <scope>NUCLEOTIDE SEQUENCE [LARGE SCALE GENOMIC DNA]</scope>
    <source>
        <strain evidence="1 2">DSM 45516</strain>
    </source>
</reference>
<name>A0ABS4QK11_9NOCA</name>